<sequence length="179" mass="20231">MREDCPYIIGFQQYTPHSRLAESATAVAAAGAPRVVREKNRSSVTEKTITCSSAYCRKSARPFNHGNHHRIYVVSERRTAYNYLTTSIILPTLIRILGGCVSVPNDLACIPYIMFTHSFTFNSENEVEFYPSVCSITVHTSIIMVKLCVICGNIDGFDEVSVYRLHNYTYLHNIKAIRN</sequence>
<name>A0A6G0TH05_APHGL</name>
<comment type="caution">
    <text evidence="1">The sequence shown here is derived from an EMBL/GenBank/DDBJ whole genome shotgun (WGS) entry which is preliminary data.</text>
</comment>
<accession>A0A6G0TH05</accession>
<gene>
    <name evidence="1" type="ORF">AGLY_009845</name>
</gene>
<dbReference type="Proteomes" id="UP000475862">
    <property type="component" value="Unassembled WGS sequence"/>
</dbReference>
<evidence type="ECO:0000313" key="2">
    <source>
        <dbReference type="Proteomes" id="UP000475862"/>
    </source>
</evidence>
<dbReference type="EMBL" id="VYZN01000038">
    <property type="protein sequence ID" value="KAE9532764.1"/>
    <property type="molecule type" value="Genomic_DNA"/>
</dbReference>
<dbReference type="AlphaFoldDB" id="A0A6G0TH05"/>
<dbReference type="OrthoDB" id="6622396at2759"/>
<organism evidence="1 2">
    <name type="scientific">Aphis glycines</name>
    <name type="common">Soybean aphid</name>
    <dbReference type="NCBI Taxonomy" id="307491"/>
    <lineage>
        <taxon>Eukaryota</taxon>
        <taxon>Metazoa</taxon>
        <taxon>Ecdysozoa</taxon>
        <taxon>Arthropoda</taxon>
        <taxon>Hexapoda</taxon>
        <taxon>Insecta</taxon>
        <taxon>Pterygota</taxon>
        <taxon>Neoptera</taxon>
        <taxon>Paraneoptera</taxon>
        <taxon>Hemiptera</taxon>
        <taxon>Sternorrhyncha</taxon>
        <taxon>Aphidomorpha</taxon>
        <taxon>Aphidoidea</taxon>
        <taxon>Aphididae</taxon>
        <taxon>Aphidini</taxon>
        <taxon>Aphis</taxon>
        <taxon>Aphis</taxon>
    </lineage>
</organism>
<keyword evidence="2" id="KW-1185">Reference proteome</keyword>
<feature type="non-terminal residue" evidence="1">
    <location>
        <position position="179"/>
    </location>
</feature>
<proteinExistence type="predicted"/>
<evidence type="ECO:0000313" key="1">
    <source>
        <dbReference type="EMBL" id="KAE9532764.1"/>
    </source>
</evidence>
<reference evidence="1 2" key="1">
    <citation type="submission" date="2019-08" db="EMBL/GenBank/DDBJ databases">
        <title>The genome of the soybean aphid Biotype 1, its phylome, world population structure and adaptation to the North American continent.</title>
        <authorList>
            <person name="Giordano R."/>
            <person name="Donthu R.K."/>
            <person name="Hernandez A.G."/>
            <person name="Wright C.L."/>
            <person name="Zimin A.V."/>
        </authorList>
    </citation>
    <scope>NUCLEOTIDE SEQUENCE [LARGE SCALE GENOMIC DNA]</scope>
    <source>
        <tissue evidence="1">Whole aphids</tissue>
    </source>
</reference>
<protein>
    <submittedName>
        <fullName evidence="1">Uncharacterized protein</fullName>
    </submittedName>
</protein>